<comment type="caution">
    <text evidence="2">The sequence shown here is derived from an EMBL/GenBank/DDBJ whole genome shotgun (WGS) entry which is preliminary data.</text>
</comment>
<dbReference type="EMBL" id="WWCU01000003">
    <property type="protein sequence ID" value="MYN06552.1"/>
    <property type="molecule type" value="Genomic_DNA"/>
</dbReference>
<accession>A0A7X4KKW8</accession>
<evidence type="ECO:0000313" key="3">
    <source>
        <dbReference type="Proteomes" id="UP000450676"/>
    </source>
</evidence>
<dbReference type="Gene3D" id="3.40.50.720">
    <property type="entry name" value="NAD(P)-binding Rossmann-like Domain"/>
    <property type="match status" value="1"/>
</dbReference>
<dbReference type="InterPro" id="IPR008030">
    <property type="entry name" value="NmrA-like"/>
</dbReference>
<protein>
    <submittedName>
        <fullName evidence="2">NmrA family NAD(P)-binding protein</fullName>
    </submittedName>
</protein>
<dbReference type="Pfam" id="PF05368">
    <property type="entry name" value="NmrA"/>
    <property type="match status" value="1"/>
</dbReference>
<dbReference type="RefSeq" id="WP_161070940.1">
    <property type="nucleotide sequence ID" value="NZ_WWCU01000003.1"/>
</dbReference>
<dbReference type="PANTHER" id="PTHR43162">
    <property type="match status" value="1"/>
</dbReference>
<organism evidence="2 3">
    <name type="scientific">Pseudoduganella aquatica</name>
    <dbReference type="NCBI Taxonomy" id="2660641"/>
    <lineage>
        <taxon>Bacteria</taxon>
        <taxon>Pseudomonadati</taxon>
        <taxon>Pseudomonadota</taxon>
        <taxon>Betaproteobacteria</taxon>
        <taxon>Burkholderiales</taxon>
        <taxon>Oxalobacteraceae</taxon>
        <taxon>Telluria group</taxon>
        <taxon>Pseudoduganella</taxon>
    </lineage>
</organism>
<dbReference type="PANTHER" id="PTHR43162:SF1">
    <property type="entry name" value="PRESTALK A DIFFERENTIATION PROTEIN A"/>
    <property type="match status" value="1"/>
</dbReference>
<proteinExistence type="predicted"/>
<evidence type="ECO:0000259" key="1">
    <source>
        <dbReference type="Pfam" id="PF05368"/>
    </source>
</evidence>
<keyword evidence="3" id="KW-1185">Reference proteome</keyword>
<dbReference type="Gene3D" id="3.90.25.10">
    <property type="entry name" value="UDP-galactose 4-epimerase, domain 1"/>
    <property type="match status" value="1"/>
</dbReference>
<dbReference type="SUPFAM" id="SSF51735">
    <property type="entry name" value="NAD(P)-binding Rossmann-fold domains"/>
    <property type="match status" value="1"/>
</dbReference>
<dbReference type="AlphaFoldDB" id="A0A7X4KKW8"/>
<feature type="domain" description="NmrA-like" evidence="1">
    <location>
        <begin position="3"/>
        <end position="235"/>
    </location>
</feature>
<sequence>MHAVTGISGKVGGVVGRTLLGAGKDVRAVVRSAAKGAAWREQGCEVALAAMEDADALRDAFAGAESVFVLLPPTFDRSPGFVEARQQIAALRAALEAARPRKVVALSTIGARAGQPNLLRQLGLMEQELGQLPVPVAFLRAAWFIENFAWDLDAARGGAIASYLQPLERKVPMVACADVGRTAAELMQQDWQGRRVVELEAAQRYSPNDIAAGFARVLGRPVRADIIERAAWQELFTAQGMRNPEPRMQMLDGFNEGWIAFEGGAAEARTGGVALDTVLASML</sequence>
<dbReference type="Proteomes" id="UP000450676">
    <property type="component" value="Unassembled WGS sequence"/>
</dbReference>
<dbReference type="InterPro" id="IPR036291">
    <property type="entry name" value="NAD(P)-bd_dom_sf"/>
</dbReference>
<gene>
    <name evidence="2" type="ORF">GTP77_04300</name>
</gene>
<evidence type="ECO:0000313" key="2">
    <source>
        <dbReference type="EMBL" id="MYN06552.1"/>
    </source>
</evidence>
<dbReference type="InterPro" id="IPR051604">
    <property type="entry name" value="Ergot_Alk_Oxidoreductase"/>
</dbReference>
<name>A0A7X4KKW8_9BURK</name>
<reference evidence="2 3" key="1">
    <citation type="submission" date="2019-12" db="EMBL/GenBank/DDBJ databases">
        <title>Novel species isolated from a subtropical stream in China.</title>
        <authorList>
            <person name="Lu H."/>
        </authorList>
    </citation>
    <scope>NUCLEOTIDE SEQUENCE [LARGE SCALE GENOMIC DNA]</scope>
    <source>
        <strain evidence="2 3">FT127W</strain>
    </source>
</reference>